<dbReference type="EMBL" id="JAUJWW010000004">
    <property type="protein sequence ID" value="MDN7227868.1"/>
    <property type="molecule type" value="Genomic_DNA"/>
</dbReference>
<keyword evidence="3" id="KW-1185">Reference proteome</keyword>
<keyword evidence="2" id="KW-0378">Hydrolase</keyword>
<dbReference type="Proteomes" id="UP001172054">
    <property type="component" value="Unassembled WGS sequence"/>
</dbReference>
<keyword evidence="2" id="KW-0255">Endonuclease</keyword>
<organism evidence="2 3">
    <name type="scientific">Planococcus liqunii</name>
    <dbReference type="NCBI Taxonomy" id="3058394"/>
    <lineage>
        <taxon>Bacteria</taxon>
        <taxon>Bacillati</taxon>
        <taxon>Bacillota</taxon>
        <taxon>Bacilli</taxon>
        <taxon>Bacillales</taxon>
        <taxon>Caryophanaceae</taxon>
        <taxon>Planococcus</taxon>
    </lineage>
</organism>
<dbReference type="InterPro" id="IPR003615">
    <property type="entry name" value="HNH_nuc"/>
</dbReference>
<reference evidence="2 3" key="1">
    <citation type="submission" date="2023-06" db="EMBL/GenBank/DDBJ databases">
        <title>Novel species in genus Planococcus.</title>
        <authorList>
            <person name="Ning S."/>
        </authorList>
    </citation>
    <scope>NUCLEOTIDE SEQUENCE [LARGE SCALE GENOMIC DNA]</scope>
    <source>
        <strain evidence="2 3">N064</strain>
    </source>
</reference>
<name>A0ABT8MSH3_9BACL</name>
<proteinExistence type="predicted"/>
<sequence length="303" mass="35296">MEDFHEGILKKFQFLKGEIIFGQKGIKGKGKTERIPSDEFVSEPHILHDLIRGFYKPAGELYLLSYQATEADENYGKQIIWDNNGENFLKINMHPPRGEKDNRKISDIRAARYNLENDIPFGILYKIADSQNKVLGLGKIKSEEKNGVFVVEPFTIDTSFEKEIKSIEKRLTEEDINTNILREALFRRGQKQFRNKLIERDKACVLCGLNNKNFLIASHIKPWRFSKHKERIDYNNGILLCPNHDKLFDNGYISFTLNGKILISKKLSDDEKVNMGINEKMSIEIGKKATKYFEWHRNNYFKA</sequence>
<evidence type="ECO:0000259" key="1">
    <source>
        <dbReference type="Pfam" id="PF13391"/>
    </source>
</evidence>
<evidence type="ECO:0000313" key="2">
    <source>
        <dbReference type="EMBL" id="MDN7227868.1"/>
    </source>
</evidence>
<evidence type="ECO:0000313" key="3">
    <source>
        <dbReference type="Proteomes" id="UP001172054"/>
    </source>
</evidence>
<dbReference type="Pfam" id="PF13391">
    <property type="entry name" value="HNH_2"/>
    <property type="match status" value="1"/>
</dbReference>
<keyword evidence="2" id="KW-0540">Nuclease</keyword>
<gene>
    <name evidence="2" type="ORF">QWY15_11215</name>
</gene>
<dbReference type="RefSeq" id="WP_301726437.1">
    <property type="nucleotide sequence ID" value="NZ_JAUJWW010000004.1"/>
</dbReference>
<accession>A0ABT8MSH3</accession>
<feature type="domain" description="HNH nuclease" evidence="1">
    <location>
        <begin position="204"/>
        <end position="255"/>
    </location>
</feature>
<comment type="caution">
    <text evidence="2">The sequence shown here is derived from an EMBL/GenBank/DDBJ whole genome shotgun (WGS) entry which is preliminary data.</text>
</comment>
<dbReference type="GO" id="GO:0004519">
    <property type="term" value="F:endonuclease activity"/>
    <property type="evidence" value="ECO:0007669"/>
    <property type="project" value="UniProtKB-KW"/>
</dbReference>
<protein>
    <submittedName>
        <fullName evidence="2">HNH endonuclease</fullName>
    </submittedName>
</protein>